<comment type="caution">
    <text evidence="2">The sequence shown here is derived from an EMBL/GenBank/DDBJ whole genome shotgun (WGS) entry which is preliminary data.</text>
</comment>
<proteinExistence type="predicted"/>
<evidence type="ECO:0000313" key="3">
    <source>
        <dbReference type="Proteomes" id="UP001190700"/>
    </source>
</evidence>
<evidence type="ECO:0000313" key="2">
    <source>
        <dbReference type="EMBL" id="KAK3256217.1"/>
    </source>
</evidence>
<evidence type="ECO:0000256" key="1">
    <source>
        <dbReference type="SAM" id="MobiDB-lite"/>
    </source>
</evidence>
<gene>
    <name evidence="2" type="ORF">CYMTET_34636</name>
</gene>
<dbReference type="AlphaFoldDB" id="A0AAE0KPS2"/>
<accession>A0AAE0KPS2</accession>
<protein>
    <submittedName>
        <fullName evidence="2">Uncharacterized protein</fullName>
    </submittedName>
</protein>
<keyword evidence="3" id="KW-1185">Reference proteome</keyword>
<dbReference type="EMBL" id="LGRX02021880">
    <property type="protein sequence ID" value="KAK3256217.1"/>
    <property type="molecule type" value="Genomic_DNA"/>
</dbReference>
<feature type="region of interest" description="Disordered" evidence="1">
    <location>
        <begin position="94"/>
        <end position="120"/>
    </location>
</feature>
<reference evidence="2 3" key="1">
    <citation type="journal article" date="2015" name="Genome Biol. Evol.">
        <title>Comparative Genomics of a Bacterivorous Green Alga Reveals Evolutionary Causalities and Consequences of Phago-Mixotrophic Mode of Nutrition.</title>
        <authorList>
            <person name="Burns J.A."/>
            <person name="Paasch A."/>
            <person name="Narechania A."/>
            <person name="Kim E."/>
        </authorList>
    </citation>
    <scope>NUCLEOTIDE SEQUENCE [LARGE SCALE GENOMIC DNA]</scope>
    <source>
        <strain evidence="2 3">PLY_AMNH</strain>
    </source>
</reference>
<sequence>MVEDLHVVLRVSAAVSPHAIPPYLVVLRDLNAGRHFTYAALALYIATVYRDEKPLARLRLEQETQLEQIWSRSFSFYRRALLVLQLEANAKRARHSQPCNETHAIKRRKSNEPPQFGDSD</sequence>
<dbReference type="Proteomes" id="UP001190700">
    <property type="component" value="Unassembled WGS sequence"/>
</dbReference>
<organism evidence="2 3">
    <name type="scientific">Cymbomonas tetramitiformis</name>
    <dbReference type="NCBI Taxonomy" id="36881"/>
    <lineage>
        <taxon>Eukaryota</taxon>
        <taxon>Viridiplantae</taxon>
        <taxon>Chlorophyta</taxon>
        <taxon>Pyramimonadophyceae</taxon>
        <taxon>Pyramimonadales</taxon>
        <taxon>Pyramimonadaceae</taxon>
        <taxon>Cymbomonas</taxon>
    </lineage>
</organism>
<name>A0AAE0KPS2_9CHLO</name>